<dbReference type="Gramene" id="AET2Gv20690800.1">
    <property type="protein sequence ID" value="AET2Gv20690800.1"/>
    <property type="gene ID" value="AET2Gv20690800"/>
</dbReference>
<sequence length="110" mass="11892">LASTRRRLIALPLPHQRLAVLALANEYRVLIIARALDLINALSVSCEQAGGVNDPPDPPHASPAAAVPYIVVPDRGHICTPTLILARRRCLKVHYLSCLALILVLPPVLD</sequence>
<accession>A0A453C0D0</accession>
<reference evidence="2" key="2">
    <citation type="journal article" date="2017" name="Nat. Plants">
        <title>The Aegilops tauschii genome reveals multiple impacts of transposons.</title>
        <authorList>
            <person name="Zhao G."/>
            <person name="Zou C."/>
            <person name="Li K."/>
            <person name="Wang K."/>
            <person name="Li T."/>
            <person name="Gao L."/>
            <person name="Zhang X."/>
            <person name="Wang H."/>
            <person name="Yang Z."/>
            <person name="Liu X."/>
            <person name="Jiang W."/>
            <person name="Mao L."/>
            <person name="Kong X."/>
            <person name="Jiao Y."/>
            <person name="Jia J."/>
        </authorList>
    </citation>
    <scope>NUCLEOTIDE SEQUENCE [LARGE SCALE GENOMIC DNA]</scope>
    <source>
        <strain evidence="2">cv. AL8/78</strain>
    </source>
</reference>
<dbReference type="Proteomes" id="UP000015105">
    <property type="component" value="Chromosome 2D"/>
</dbReference>
<reference evidence="2" key="1">
    <citation type="journal article" date="2014" name="Science">
        <title>Ancient hybridizations among the ancestral genomes of bread wheat.</title>
        <authorList>
            <consortium name="International Wheat Genome Sequencing Consortium,"/>
            <person name="Marcussen T."/>
            <person name="Sandve S.R."/>
            <person name="Heier L."/>
            <person name="Spannagl M."/>
            <person name="Pfeifer M."/>
            <person name="Jakobsen K.S."/>
            <person name="Wulff B.B."/>
            <person name="Steuernagel B."/>
            <person name="Mayer K.F."/>
            <person name="Olsen O.A."/>
        </authorList>
    </citation>
    <scope>NUCLEOTIDE SEQUENCE [LARGE SCALE GENOMIC DNA]</scope>
    <source>
        <strain evidence="2">cv. AL8/78</strain>
    </source>
</reference>
<reference evidence="1" key="5">
    <citation type="journal article" date="2021" name="G3 (Bethesda)">
        <title>Aegilops tauschii genome assembly Aet v5.0 features greater sequence contiguity and improved annotation.</title>
        <authorList>
            <person name="Wang L."/>
            <person name="Zhu T."/>
            <person name="Rodriguez J.C."/>
            <person name="Deal K.R."/>
            <person name="Dubcovsky J."/>
            <person name="McGuire P.E."/>
            <person name="Lux T."/>
            <person name="Spannagl M."/>
            <person name="Mayer K.F.X."/>
            <person name="Baldrich P."/>
            <person name="Meyers B.C."/>
            <person name="Huo N."/>
            <person name="Gu Y.Q."/>
            <person name="Zhou H."/>
            <person name="Devos K.M."/>
            <person name="Bennetzen J.L."/>
            <person name="Unver T."/>
            <person name="Budak H."/>
            <person name="Gulick P.J."/>
            <person name="Galiba G."/>
            <person name="Kalapos B."/>
            <person name="Nelson D.R."/>
            <person name="Li P."/>
            <person name="You F.M."/>
            <person name="Luo M.C."/>
            <person name="Dvorak J."/>
        </authorList>
    </citation>
    <scope>NUCLEOTIDE SEQUENCE [LARGE SCALE GENOMIC DNA]</scope>
    <source>
        <strain evidence="1">cv. AL8/78</strain>
    </source>
</reference>
<evidence type="ECO:0000313" key="2">
    <source>
        <dbReference type="Proteomes" id="UP000015105"/>
    </source>
</evidence>
<name>A0A453C0D0_AEGTS</name>
<keyword evidence="2" id="KW-1185">Reference proteome</keyword>
<dbReference type="AlphaFoldDB" id="A0A453C0D0"/>
<dbReference type="EnsemblPlants" id="AET2Gv20690800.1">
    <property type="protein sequence ID" value="AET2Gv20690800.1"/>
    <property type="gene ID" value="AET2Gv20690800"/>
</dbReference>
<organism evidence="1 2">
    <name type="scientific">Aegilops tauschii subsp. strangulata</name>
    <name type="common">Goatgrass</name>
    <dbReference type="NCBI Taxonomy" id="200361"/>
    <lineage>
        <taxon>Eukaryota</taxon>
        <taxon>Viridiplantae</taxon>
        <taxon>Streptophyta</taxon>
        <taxon>Embryophyta</taxon>
        <taxon>Tracheophyta</taxon>
        <taxon>Spermatophyta</taxon>
        <taxon>Magnoliopsida</taxon>
        <taxon>Liliopsida</taxon>
        <taxon>Poales</taxon>
        <taxon>Poaceae</taxon>
        <taxon>BOP clade</taxon>
        <taxon>Pooideae</taxon>
        <taxon>Triticodae</taxon>
        <taxon>Triticeae</taxon>
        <taxon>Triticinae</taxon>
        <taxon>Aegilops</taxon>
    </lineage>
</organism>
<evidence type="ECO:0000313" key="1">
    <source>
        <dbReference type="EnsemblPlants" id="AET2Gv20690800.1"/>
    </source>
</evidence>
<reference evidence="1" key="3">
    <citation type="journal article" date="2017" name="Nature">
        <title>Genome sequence of the progenitor of the wheat D genome Aegilops tauschii.</title>
        <authorList>
            <person name="Luo M.C."/>
            <person name="Gu Y.Q."/>
            <person name="Puiu D."/>
            <person name="Wang H."/>
            <person name="Twardziok S.O."/>
            <person name="Deal K.R."/>
            <person name="Huo N."/>
            <person name="Zhu T."/>
            <person name="Wang L."/>
            <person name="Wang Y."/>
            <person name="McGuire P.E."/>
            <person name="Liu S."/>
            <person name="Long H."/>
            <person name="Ramasamy R.K."/>
            <person name="Rodriguez J.C."/>
            <person name="Van S.L."/>
            <person name="Yuan L."/>
            <person name="Wang Z."/>
            <person name="Xia Z."/>
            <person name="Xiao L."/>
            <person name="Anderson O.D."/>
            <person name="Ouyang S."/>
            <person name="Liang Y."/>
            <person name="Zimin A.V."/>
            <person name="Pertea G."/>
            <person name="Qi P."/>
            <person name="Bennetzen J.L."/>
            <person name="Dai X."/>
            <person name="Dawson M.W."/>
            <person name="Muller H.G."/>
            <person name="Kugler K."/>
            <person name="Rivarola-Duarte L."/>
            <person name="Spannagl M."/>
            <person name="Mayer K.F.X."/>
            <person name="Lu F.H."/>
            <person name="Bevan M.W."/>
            <person name="Leroy P."/>
            <person name="Li P."/>
            <person name="You F.M."/>
            <person name="Sun Q."/>
            <person name="Liu Z."/>
            <person name="Lyons E."/>
            <person name="Wicker T."/>
            <person name="Salzberg S.L."/>
            <person name="Devos K.M."/>
            <person name="Dvorak J."/>
        </authorList>
    </citation>
    <scope>NUCLEOTIDE SEQUENCE [LARGE SCALE GENOMIC DNA]</scope>
    <source>
        <strain evidence="1">cv. AL8/78</strain>
    </source>
</reference>
<reference evidence="1" key="4">
    <citation type="submission" date="2019-03" db="UniProtKB">
        <authorList>
            <consortium name="EnsemblPlants"/>
        </authorList>
    </citation>
    <scope>IDENTIFICATION</scope>
</reference>
<proteinExistence type="predicted"/>
<protein>
    <submittedName>
        <fullName evidence="1">Uncharacterized protein</fullName>
    </submittedName>
</protein>